<proteinExistence type="predicted"/>
<dbReference type="Proteomes" id="UP001187531">
    <property type="component" value="Unassembled WGS sequence"/>
</dbReference>
<reference evidence="1" key="1">
    <citation type="submission" date="2023-07" db="EMBL/GenBank/DDBJ databases">
        <title>Chromosome-level genome assembly of Artemia franciscana.</title>
        <authorList>
            <person name="Jo E."/>
        </authorList>
    </citation>
    <scope>NUCLEOTIDE SEQUENCE</scope>
    <source>
        <tissue evidence="1">Whole body</tissue>
    </source>
</reference>
<dbReference type="GO" id="GO:0000124">
    <property type="term" value="C:SAGA complex"/>
    <property type="evidence" value="ECO:0007669"/>
    <property type="project" value="InterPro"/>
</dbReference>
<dbReference type="CDD" id="cd06847">
    <property type="entry name" value="HFD_SUPT7L"/>
    <property type="match status" value="1"/>
</dbReference>
<evidence type="ECO:0000313" key="1">
    <source>
        <dbReference type="EMBL" id="KAK2712494.1"/>
    </source>
</evidence>
<keyword evidence="2" id="KW-1185">Reference proteome</keyword>
<dbReference type="AlphaFoldDB" id="A0AA88HS13"/>
<gene>
    <name evidence="1" type="ORF">QYM36_011250</name>
</gene>
<dbReference type="PANTHER" id="PTHR28598:SF1">
    <property type="entry name" value="STAGA COMPLEX 65 SUBUNIT GAMMA"/>
    <property type="match status" value="1"/>
</dbReference>
<sequence>MTWGSIAQKFKVSADDVASIINNIEVKSHETLKTHKDDVPSNIVDLRQIWKLDSENAQIIHMLQWIDTQKKWLNSKEFGASSCDIEEVPAIPELEVKHVEKPSTKRIDKNKLDKDIAKQLLRKAICVQASMTGYTYSNQMPLDVLVDVVSDYISDLANLYLKNVENEQMHASTGFSDPFERTLYENGVHGIRELSSFYHTRVKNYRRKLMQKCEALKGQCEDTANHIYGGFGVPDDKHTIKSERSVATPLFSLADDASNESAPQLRLGDTTIPGLEQGLRMLQSLEEGIDFDS</sequence>
<organism evidence="1 2">
    <name type="scientific">Artemia franciscana</name>
    <name type="common">Brine shrimp</name>
    <name type="synonym">Artemia sanfranciscana</name>
    <dbReference type="NCBI Taxonomy" id="6661"/>
    <lineage>
        <taxon>Eukaryota</taxon>
        <taxon>Metazoa</taxon>
        <taxon>Ecdysozoa</taxon>
        <taxon>Arthropoda</taxon>
        <taxon>Crustacea</taxon>
        <taxon>Branchiopoda</taxon>
        <taxon>Anostraca</taxon>
        <taxon>Artemiidae</taxon>
        <taxon>Artemia</taxon>
    </lineage>
</organism>
<name>A0AA88HS13_ARTSF</name>
<dbReference type="Gene3D" id="1.10.20.10">
    <property type="entry name" value="Histone, subunit A"/>
    <property type="match status" value="1"/>
</dbReference>
<protein>
    <submittedName>
        <fullName evidence="1">Uncharacterized protein</fullName>
    </submittedName>
</protein>
<evidence type="ECO:0000313" key="2">
    <source>
        <dbReference type="Proteomes" id="UP001187531"/>
    </source>
</evidence>
<dbReference type="PANTHER" id="PTHR28598">
    <property type="entry name" value="STAGA COMPLEX 65 SUBUNIT GAMMA"/>
    <property type="match status" value="1"/>
</dbReference>
<dbReference type="EMBL" id="JAVRJZ010000015">
    <property type="protein sequence ID" value="KAK2712494.1"/>
    <property type="molecule type" value="Genomic_DNA"/>
</dbReference>
<comment type="caution">
    <text evidence="1">The sequence shown here is derived from an EMBL/GenBank/DDBJ whole genome shotgun (WGS) entry which is preliminary data.</text>
</comment>
<dbReference type="GO" id="GO:0046982">
    <property type="term" value="F:protein heterodimerization activity"/>
    <property type="evidence" value="ECO:0007669"/>
    <property type="project" value="InterPro"/>
</dbReference>
<dbReference type="GO" id="GO:0003713">
    <property type="term" value="F:transcription coactivator activity"/>
    <property type="evidence" value="ECO:0007669"/>
    <property type="project" value="TreeGrafter"/>
</dbReference>
<dbReference type="InterPro" id="IPR039460">
    <property type="entry name" value="SUPT7L/Spt7"/>
</dbReference>
<dbReference type="InterPro" id="IPR009072">
    <property type="entry name" value="Histone-fold"/>
</dbReference>
<accession>A0AA88HS13</accession>